<accession>E6QCA2</accession>
<protein>
    <submittedName>
        <fullName evidence="1">Uncharacterized protein</fullName>
    </submittedName>
</protein>
<reference evidence="1" key="1">
    <citation type="submission" date="2009-10" db="EMBL/GenBank/DDBJ databases">
        <title>Diversity of trophic interactions inside an arsenic-rich microbial ecosystem.</title>
        <authorList>
            <person name="Bertin P.N."/>
            <person name="Heinrich-Salmeron A."/>
            <person name="Pelletier E."/>
            <person name="Goulhen-Chollet F."/>
            <person name="Arsene-Ploetze F."/>
            <person name="Gallien S."/>
            <person name="Calteau A."/>
            <person name="Vallenet D."/>
            <person name="Casiot C."/>
            <person name="Chane-Woon-Ming B."/>
            <person name="Giloteaux L."/>
            <person name="Barakat M."/>
            <person name="Bonnefoy V."/>
            <person name="Bruneel O."/>
            <person name="Chandler M."/>
            <person name="Cleiss J."/>
            <person name="Duran R."/>
            <person name="Elbaz-Poulichet F."/>
            <person name="Fonknechten N."/>
            <person name="Lauga B."/>
            <person name="Mornico D."/>
            <person name="Ortet P."/>
            <person name="Schaeffer C."/>
            <person name="Siguier P."/>
            <person name="Alexander Thil Smith A."/>
            <person name="Van Dorsselaer A."/>
            <person name="Weissenbach J."/>
            <person name="Medigue C."/>
            <person name="Le Paslier D."/>
        </authorList>
    </citation>
    <scope>NUCLEOTIDE SEQUENCE</scope>
</reference>
<dbReference type="AlphaFoldDB" id="E6QCA2"/>
<organism evidence="1">
    <name type="scientific">mine drainage metagenome</name>
    <dbReference type="NCBI Taxonomy" id="410659"/>
    <lineage>
        <taxon>unclassified sequences</taxon>
        <taxon>metagenomes</taxon>
        <taxon>ecological metagenomes</taxon>
    </lineage>
</organism>
<proteinExistence type="predicted"/>
<sequence>MKQSIYCSAIGSGVAKGGFVGIKVGEMLNQIQPIGQPAQIDSDLRQKLGLGKGCRTVFT</sequence>
<comment type="caution">
    <text evidence="1">The sequence shown here is derived from an EMBL/GenBank/DDBJ whole genome shotgun (WGS) entry which is preliminary data.</text>
</comment>
<dbReference type="EMBL" id="CABP01000085">
    <property type="protein sequence ID" value="CBI04828.1"/>
    <property type="molecule type" value="Genomic_DNA"/>
</dbReference>
<name>E6QCA2_9ZZZZ</name>
<gene>
    <name evidence="1" type="ORF">CARN5_1698</name>
</gene>
<evidence type="ECO:0000313" key="1">
    <source>
        <dbReference type="EMBL" id="CBI04828.1"/>
    </source>
</evidence>